<dbReference type="PANTHER" id="PTHR11461:SF211">
    <property type="entry name" value="GH10112P-RELATED"/>
    <property type="match status" value="1"/>
</dbReference>
<evidence type="ECO:0000313" key="9">
    <source>
        <dbReference type="FlyBase" id="FBgn0052203"/>
    </source>
</evidence>
<dbReference type="Gene3D" id="3.30.497.10">
    <property type="entry name" value="Antithrombin, subunit I, domain 2"/>
    <property type="match status" value="1"/>
</dbReference>
<evidence type="ECO:0000313" key="10">
    <source>
        <dbReference type="Proteomes" id="UP000000803"/>
    </source>
</evidence>
<reference evidence="10" key="2">
    <citation type="journal article" date="2002" name="Genome Biol.">
        <title>Finishing a whole-genome shotgun: release 3 of the Drosophila melanogaster euchromatic genome sequence.</title>
        <authorList>
            <person name="Celniker S.E."/>
            <person name="Wheeler D.A."/>
            <person name="Kronmiller B."/>
            <person name="Carlson J.W."/>
            <person name="Halpern A."/>
            <person name="Patel S."/>
            <person name="Adams M."/>
            <person name="Champe M."/>
            <person name="Dugan S.P."/>
            <person name="Frise E."/>
            <person name="Hodgson A."/>
            <person name="George R.A."/>
            <person name="Hoskins R.A."/>
            <person name="Laverty T."/>
            <person name="Muzny D.M."/>
            <person name="Nelson C.R."/>
            <person name="Pacleb J.M."/>
            <person name="Park S."/>
            <person name="Pfeiffer B.D."/>
            <person name="Richards S."/>
            <person name="Sodergren E.J."/>
            <person name="Svirskas R."/>
            <person name="Tabor P.E."/>
            <person name="Wan K."/>
            <person name="Stapleton M."/>
            <person name="Sutton G.G."/>
            <person name="Venter C."/>
            <person name="Weinstock G."/>
            <person name="Scherer S.E."/>
            <person name="Myers E.W."/>
            <person name="Gibbs R.A."/>
            <person name="Rubin G.M."/>
        </authorList>
    </citation>
    <scope>NUCLEOTIDE SEQUENCE [LARGE SCALE GENOMIC DNA]</scope>
    <source>
        <strain evidence="10">Berkeley</strain>
    </source>
</reference>
<keyword evidence="5" id="KW-0732">Signal</keyword>
<dbReference type="OMA" id="PLKCNER"/>
<dbReference type="CTD" id="317912"/>
<dbReference type="OrthoDB" id="9518664at2759"/>
<reference evidence="8" key="12">
    <citation type="journal article" date="2015" name="G3 (Bethesda)">
        <title>Gene Model Annotations for Drosophila melanogaster: The Rule-Benders.</title>
        <authorList>
            <consortium name="FlyBase Consortium"/>
            <person name="Crosby M.A."/>
            <person name="Gramates L.S."/>
            <person name="Dos Santos G."/>
            <person name="Matthews B.B."/>
            <person name="St Pierre S.E."/>
            <person name="Zhou P."/>
            <person name="Schroeder A.J."/>
            <person name="Falls K."/>
            <person name="Emmert D.B."/>
            <person name="Russo S.M."/>
            <person name="Gelbart W.M."/>
            <person name="null"/>
        </authorList>
    </citation>
    <scope>NUCLEOTIDE SEQUENCE</scope>
</reference>
<evidence type="ECO:0000256" key="1">
    <source>
        <dbReference type="ARBA" id="ARBA00009500"/>
    </source>
</evidence>
<dbReference type="KEGG" id="dme:Dmel_CG32203"/>
<dbReference type="HOGENOM" id="CLU_714276_0_0_1"/>
<organism evidence="7">
    <name type="scientific">Drosophila melanogaster</name>
    <name type="common">Fruit fly</name>
    <dbReference type="NCBI Taxonomy" id="7227"/>
    <lineage>
        <taxon>Eukaryota</taxon>
        <taxon>Metazoa</taxon>
        <taxon>Ecdysozoa</taxon>
        <taxon>Arthropoda</taxon>
        <taxon>Hexapoda</taxon>
        <taxon>Insecta</taxon>
        <taxon>Pterygota</taxon>
        <taxon>Neoptera</taxon>
        <taxon>Endopterygota</taxon>
        <taxon>Diptera</taxon>
        <taxon>Brachycera</taxon>
        <taxon>Muscomorpha</taxon>
        <taxon>Ephydroidea</taxon>
        <taxon>Drosophilidae</taxon>
        <taxon>Drosophila</taxon>
        <taxon>Sophophora</taxon>
    </lineage>
</organism>
<dbReference type="GO" id="GO:0007618">
    <property type="term" value="P:mating"/>
    <property type="evidence" value="ECO:0007007"/>
    <property type="project" value="FlyBase"/>
</dbReference>
<dbReference type="Reactome" id="R-DME-8957275">
    <property type="pathway name" value="Post-translational protein phosphorylation"/>
</dbReference>
<dbReference type="EMBL" id="AE014296">
    <property type="protein sequence ID" value="ABI31261.1"/>
    <property type="molecule type" value="Genomic_DNA"/>
</dbReference>
<accession>Q3HKQ3</accession>
<gene>
    <name evidence="8 9" type="primary">Spn75F</name>
    <name evidence="7" type="synonym">6h1</name>
    <name evidence="8" type="synonym">BG642378</name>
    <name evidence="8" type="synonym">BG642378(6h1)</name>
    <name evidence="8" type="synonym">Dmel\CG32203</name>
    <name evidence="8 9" type="ORF">CG32203</name>
    <name evidence="8" type="ORF">Dmel_CG32203</name>
</gene>
<evidence type="ECO:0000256" key="5">
    <source>
        <dbReference type="SAM" id="SignalP"/>
    </source>
</evidence>
<dbReference type="CDD" id="cd00172">
    <property type="entry name" value="serpin"/>
    <property type="match status" value="1"/>
</dbReference>
<evidence type="ECO:0000256" key="4">
    <source>
        <dbReference type="RuleBase" id="RU000411"/>
    </source>
</evidence>
<reference evidence="8 10" key="7">
    <citation type="journal article" date="2005" name="PLoS Comput. Biol.">
        <title>Combined evidence annotation of transposable elements in genome sequences.</title>
        <authorList>
            <person name="Quesneville H."/>
            <person name="Bergman C.M."/>
            <person name="Andrieu O."/>
            <person name="Autard D."/>
            <person name="Nouaud D."/>
            <person name="Ashburner M."/>
            <person name="Anxolabehere D."/>
        </authorList>
    </citation>
    <scope>NUCLEOTIDE SEQUENCE [LARGE SCALE GENOMIC DNA]</scope>
    <source>
        <strain evidence="10">Berkeley</strain>
    </source>
</reference>
<dbReference type="GeneID" id="317912"/>
<dbReference type="SUPFAM" id="SSF56574">
    <property type="entry name" value="Serpins"/>
    <property type="match status" value="1"/>
</dbReference>
<evidence type="ECO:0000256" key="3">
    <source>
        <dbReference type="ARBA" id="ARBA00022900"/>
    </source>
</evidence>
<dbReference type="Reactome" id="R-DME-140837">
    <property type="pathway name" value="Intrinsic Pathway of Fibrin Clot Formation"/>
</dbReference>
<keyword evidence="10" id="KW-1185">Reference proteome</keyword>
<dbReference type="Reactome" id="R-DME-204005">
    <property type="pathway name" value="COPII-mediated vesicle transport"/>
</dbReference>
<dbReference type="Reactome" id="R-DME-114608">
    <property type="pathway name" value="Platelet degranulation"/>
</dbReference>
<dbReference type="SMR" id="Q3HKQ3"/>
<name>Q3HKQ3_DROME</name>
<dbReference type="Reactome" id="R-DME-9757110">
    <property type="pathway name" value="Prednisone ADME"/>
</dbReference>
<dbReference type="GO" id="GO:0007320">
    <property type="term" value="P:insemination"/>
    <property type="evidence" value="ECO:0007007"/>
    <property type="project" value="FlyBase"/>
</dbReference>
<dbReference type="Reactome" id="R-DME-381426">
    <property type="pathway name" value="Regulation of Insulin-like Growth Factor (IGF) transport and uptake by Insulin-like Growth Factor Binding Proteins (IGFBPs)"/>
</dbReference>
<dbReference type="GO" id="GO:0005615">
    <property type="term" value="C:extracellular space"/>
    <property type="evidence" value="ECO:0007005"/>
    <property type="project" value="FlyBase"/>
</dbReference>
<dbReference type="PANTHER" id="PTHR11461">
    <property type="entry name" value="SERINE PROTEASE INHIBITOR, SERPIN"/>
    <property type="match status" value="1"/>
</dbReference>
<sequence length="356" mass="40859">MFKRVLICFLIFLLKHSYAYNFEINLTKQLSKGRLARNFVYSPIAIRQALGLLYLSKDNVTDQQLESALQLTGLNQEEIISLFKEAREKVAQEQFTMGNRIYLSPDYNASPNITQLSENLGVEVKNMTFSGDQSAASEIKKWLNKWIGKAGGNLFGKNDISQTTQIVAVQGMSYSCVWKNRETALTNRTFTLLRQNKKPFVYTTQMMYTEAPMDFFNNDQVRGVMVPFKNSDMGMLVLLPRPRYSTQQILYSLDTILKIKLRRSKKTHLFLPKFKVSESVDLNMALKALGIQNLFTNTNAANFKQYNSFDADQNRVLMTIDVGDDFDDRVVYVNRGFVFVVKDKSTIYMIGRMDAV</sequence>
<dbReference type="GO" id="GO:0050776">
    <property type="term" value="P:regulation of immune response"/>
    <property type="evidence" value="ECO:0000318"/>
    <property type="project" value="GO_Central"/>
</dbReference>
<dbReference type="FlyBase" id="FBgn0052203">
    <property type="gene designation" value="Spn75F"/>
</dbReference>
<comment type="similarity">
    <text evidence="1 4">Belongs to the serpin family.</text>
</comment>
<dbReference type="InterPro" id="IPR042178">
    <property type="entry name" value="Serpin_sf_1"/>
</dbReference>
<dbReference type="Reactome" id="R-DME-416476">
    <property type="pathway name" value="G alpha (q) signalling events"/>
</dbReference>
<reference evidence="10" key="3">
    <citation type="journal article" date="2002" name="Genome Biol.">
        <title>Annotation of the Drosophila melanogaster euchromatic genome: a systematic review.</title>
        <authorList>
            <person name="Misra S."/>
            <person name="Crosby M.A."/>
            <person name="Mungall C.J."/>
            <person name="Matthews B.B."/>
            <person name="Campbell K.S."/>
            <person name="Hradecky P."/>
            <person name="Huang Y."/>
            <person name="Kaminker J.S."/>
            <person name="Millburn G.H."/>
            <person name="Prochnik S.E."/>
            <person name="Smith C.D."/>
            <person name="Tupy J.L."/>
            <person name="Whitfied E.J."/>
            <person name="Bayraktaroglu L."/>
            <person name="Berman B.P."/>
            <person name="Bettencourt B.R."/>
            <person name="Celniker S.E."/>
            <person name="de Grey A.D."/>
            <person name="Drysdale R.A."/>
            <person name="Harris N.L."/>
            <person name="Richter J."/>
            <person name="Russo S."/>
            <person name="Schroeder A.J."/>
            <person name="Shu S.Q."/>
            <person name="Stapleton M."/>
            <person name="Yamada C."/>
            <person name="Ashburner M."/>
            <person name="Gelbart W.M."/>
            <person name="Rubin G.M."/>
            <person name="Lewis S.E."/>
        </authorList>
    </citation>
    <scope>GENOME REANNOTATION</scope>
    <source>
        <strain evidence="10">Berkeley</strain>
    </source>
</reference>
<dbReference type="Reactome" id="R-DME-375276">
    <property type="pathway name" value="Peptide ligand-binding receptors"/>
</dbReference>
<dbReference type="STRING" id="7227.FBpp0110068"/>
<dbReference type="Pfam" id="PF00079">
    <property type="entry name" value="Serpin"/>
    <property type="match status" value="1"/>
</dbReference>
<dbReference type="Bgee" id="FBgn0052203">
    <property type="expression patterns" value="Expressed in spermatid in male reproductive gland and 11 other cell types or tissues"/>
</dbReference>
<feature type="domain" description="Serpin" evidence="6">
    <location>
        <begin position="24"/>
        <end position="355"/>
    </location>
</feature>
<dbReference type="Reactome" id="R-DME-418594">
    <property type="pathway name" value="G alpha (i) signalling events"/>
</dbReference>
<evidence type="ECO:0000313" key="8">
    <source>
        <dbReference type="EMBL" id="ABI31261.1"/>
    </source>
</evidence>
<feature type="signal peptide" evidence="5">
    <location>
        <begin position="1"/>
        <end position="19"/>
    </location>
</feature>
<dbReference type="AGR" id="FB:FBgn0052203"/>
<dbReference type="ExpressionAtlas" id="Q3HKQ3">
    <property type="expression patterns" value="baseline and differential"/>
</dbReference>
<dbReference type="Reactome" id="R-DME-8939242">
    <property type="pathway name" value="RUNX1 regulates transcription of genes involved in differentiation of keratinocytes"/>
</dbReference>
<evidence type="ECO:0000313" key="7">
    <source>
        <dbReference type="EMBL" id="ABA71711.1"/>
    </source>
</evidence>
<dbReference type="InterPro" id="IPR042185">
    <property type="entry name" value="Serpin_sf_2"/>
</dbReference>
<dbReference type="InterPro" id="IPR036186">
    <property type="entry name" value="Serpin_sf"/>
</dbReference>
<feature type="chain" id="PRO_5015097403" evidence="5">
    <location>
        <begin position="20"/>
        <end position="356"/>
    </location>
</feature>
<reference evidence="8 10" key="9">
    <citation type="journal article" date="2007" name="Science">
        <title>The Release 5.1 annotation of Drosophila melanogaster heterochromatin.</title>
        <authorList>
            <person name="Smith C.D."/>
            <person name="Shu S."/>
            <person name="Mungall C.J."/>
            <person name="Karpen G.H."/>
        </authorList>
    </citation>
    <scope>NUCLEOTIDE SEQUENCE [LARGE SCALE GENOMIC DNA]</scope>
    <source>
        <strain evidence="10">Berkeley</strain>
    </source>
</reference>
<reference evidence="8" key="13">
    <citation type="journal article" date="2015" name="Genome Res.">
        <title>The Release 6 reference sequence of the Drosophila melanogaster genome.</title>
        <authorList>
            <person name="Hoskins R.A."/>
            <person name="Carlson J.W."/>
            <person name="Wan K.H."/>
            <person name="Park S."/>
            <person name="Mendez I."/>
            <person name="Galle S.E."/>
            <person name="Booth B.W."/>
            <person name="Pfeiffer B.D."/>
            <person name="George R.A."/>
            <person name="Svirskas R."/>
            <person name="Krzywinski M."/>
            <person name="Schein J."/>
            <person name="Accardo M.C."/>
            <person name="Damia E."/>
            <person name="Messina G."/>
            <person name="Mendez-Lago M."/>
            <person name="de Pablos B."/>
            <person name="Demakova O.V."/>
            <person name="Andreyeva E.N."/>
            <person name="Boldyreva L.V."/>
            <person name="Marra M."/>
            <person name="Carvalho A.B."/>
            <person name="Dimitri P."/>
            <person name="Villasante A."/>
            <person name="Zhimulev I.F."/>
            <person name="Rubin G.M."/>
            <person name="Karpen G.H."/>
            <person name="Celniker S.E."/>
        </authorList>
    </citation>
    <scope>NUCLEOTIDE SEQUENCE</scope>
</reference>
<reference evidence="8 10" key="1">
    <citation type="journal article" date="2000" name="Science">
        <title>The genome sequence of Drosophila melanogaster.</title>
        <authorList>
            <person name="Adams M.D."/>
            <person name="Celniker S.E."/>
            <person name="Holt R.A."/>
            <person name="Evans C.A."/>
            <person name="Gocayne J.D."/>
            <person name="Amanatides P.G."/>
            <person name="Scherer S.E."/>
            <person name="Li P.W."/>
            <person name="Hoskins R.A."/>
            <person name="Galle R.F."/>
            <person name="George R.A."/>
            <person name="Lewis S.E."/>
            <person name="Richards S."/>
            <person name="Ashburner M."/>
            <person name="Henderson S.N."/>
            <person name="Sutton G.G."/>
            <person name="Wortman J.R."/>
            <person name="Yandell M.D."/>
            <person name="Zhang Q."/>
            <person name="Chen L.X."/>
            <person name="Brandon R.C."/>
            <person name="Rogers Y.H."/>
            <person name="Blazej R.G."/>
            <person name="Champe M."/>
            <person name="Pfeiffer B.D."/>
            <person name="Wan K.H."/>
            <person name="Doyle C."/>
            <person name="Baxter E.G."/>
            <person name="Helt G."/>
            <person name="Nelson C.R."/>
            <person name="Gabor G.L."/>
            <person name="Abril J.F."/>
            <person name="Agbayani A."/>
            <person name="An H.J."/>
            <person name="Andrews-Pfannkoch C."/>
            <person name="Baldwin D."/>
            <person name="Ballew R.M."/>
            <person name="Basu A."/>
            <person name="Baxendale J."/>
            <person name="Bayraktaroglu L."/>
            <person name="Beasley E.M."/>
            <person name="Beeson K.Y."/>
            <person name="Benos P.V."/>
            <person name="Berman B.P."/>
            <person name="Bhandari D."/>
            <person name="Bolshakov S."/>
            <person name="Borkova D."/>
            <person name="Botchan M.R."/>
            <person name="Bouck J."/>
            <person name="Brokstein P."/>
            <person name="Brottier P."/>
            <person name="Burtis K.C."/>
            <person name="Busam D.A."/>
            <person name="Butler H."/>
            <person name="Cadieu E."/>
            <person name="Center A."/>
            <person name="Chandra I."/>
            <person name="Cherry J.M."/>
            <person name="Cawley S."/>
            <person name="Dahlke C."/>
            <person name="Davenport L.B."/>
            <person name="Davies P."/>
            <person name="de Pablos B."/>
            <person name="Delcher A."/>
            <person name="Deng Z."/>
            <person name="Mays A.D."/>
            <person name="Dew I."/>
            <person name="Dietz S.M."/>
            <person name="Dodson K."/>
            <person name="Doup L.E."/>
            <person name="Downes M."/>
            <person name="Dugan-Rocha S."/>
            <person name="Dunkov B.C."/>
            <person name="Dunn P."/>
            <person name="Durbin K.J."/>
            <person name="Evangelista C.C."/>
            <person name="Ferraz C."/>
            <person name="Ferriera S."/>
            <person name="Fleischmann W."/>
            <person name="Fosler C."/>
            <person name="Gabrielian A.E."/>
            <person name="Garg N.S."/>
            <person name="Gelbart W.M."/>
            <person name="Glasser K."/>
            <person name="Glodek A."/>
            <person name="Gong F."/>
            <person name="Gorrell J.H."/>
            <person name="Gu Z."/>
            <person name="Guan P."/>
            <person name="Harris M."/>
            <person name="Harris N.L."/>
            <person name="Harvey D."/>
            <person name="Heiman T.J."/>
            <person name="Hernandez J.R."/>
            <person name="Houck J."/>
            <person name="Hostin D."/>
            <person name="Houston K.A."/>
            <person name="Howland T.J."/>
            <person name="Wei M.H."/>
            <person name="Ibegwam C."/>
            <person name="Jalali M."/>
            <person name="Kalush F."/>
            <person name="Karpen G.H."/>
            <person name="Ke Z."/>
            <person name="Kennison J.A."/>
            <person name="Ketchum K.A."/>
            <person name="Kimmel B.E."/>
            <person name="Kodira C.D."/>
            <person name="Kraft C."/>
            <person name="Kravitz S."/>
            <person name="Kulp D."/>
            <person name="Lai Z."/>
            <person name="Lasko P."/>
            <person name="Lei Y."/>
            <person name="Levitsky A.A."/>
            <person name="Li J."/>
            <person name="Li Z."/>
            <person name="Liang Y."/>
            <person name="Lin X."/>
            <person name="Liu X."/>
            <person name="Mattei B."/>
            <person name="McIntosh T.C."/>
            <person name="McLeod M.P."/>
            <person name="McPherson D."/>
            <person name="Merkulov G."/>
            <person name="Milshina N.V."/>
            <person name="Mobarry C."/>
            <person name="Morris J."/>
            <person name="Moshrefi A."/>
            <person name="Mount S.M."/>
            <person name="Moy M."/>
            <person name="Murphy B."/>
            <person name="Murphy L."/>
            <person name="Muzny D.M."/>
            <person name="Nelson D.L."/>
            <person name="Nelson D.R."/>
            <person name="Nelson K.A."/>
            <person name="Nixon K."/>
            <person name="Nusskern D.R."/>
            <person name="Pacleb J.M."/>
            <person name="Palazzolo M."/>
            <person name="Pittman G.S."/>
            <person name="Pan S."/>
            <person name="Pollard J."/>
            <person name="Puri V."/>
            <person name="Reese M.G."/>
            <person name="Reinert K."/>
            <person name="Remington K."/>
            <person name="Saunders R.D."/>
            <person name="Scheeler F."/>
            <person name="Shen H."/>
            <person name="Shue B.C."/>
            <person name="Siden-Kiamos I."/>
            <person name="Simpson M."/>
            <person name="Skupski M.P."/>
            <person name="Smith T."/>
            <person name="Spier E."/>
            <person name="Spradling A.C."/>
            <person name="Stapleton M."/>
            <person name="Strong R."/>
            <person name="Sun E."/>
            <person name="Svirskas R."/>
            <person name="Tector C."/>
            <person name="Turner R."/>
            <person name="Venter E."/>
            <person name="Wang A.H."/>
            <person name="Wang X."/>
            <person name="Wang Z.Y."/>
            <person name="Wassarman D.A."/>
            <person name="Weinstock G.M."/>
            <person name="Weissenbach J."/>
            <person name="Williams S.M."/>
            <person name="WoodageT"/>
            <person name="Worley K.C."/>
            <person name="Wu D."/>
            <person name="Yang S."/>
            <person name="Yao Q.A."/>
            <person name="Ye J."/>
            <person name="Yeh R.F."/>
            <person name="Zaveri J.S."/>
            <person name="Zhan M."/>
            <person name="Zhang G."/>
            <person name="Zhao Q."/>
            <person name="Zheng L."/>
            <person name="Zheng X.H."/>
            <person name="Zhong F.N."/>
            <person name="Zhong W."/>
            <person name="Zhou X."/>
            <person name="Zhu S."/>
            <person name="Zhu X."/>
            <person name="Smith H.O."/>
            <person name="Gibbs R.A."/>
            <person name="Myers E.W."/>
            <person name="Rubin G.M."/>
            <person name="Venter J.C."/>
        </authorList>
    </citation>
    <scope>NUCLEOTIDE SEQUENCE [LARGE SCALE GENOMIC DNA]</scope>
    <source>
        <strain evidence="10">Berkeley</strain>
    </source>
</reference>
<keyword evidence="2" id="KW-0646">Protease inhibitor</keyword>
<reference evidence="7" key="6">
    <citation type="journal article" date="2005" name="Genetics">
        <title>Cross-species comparison of Drosophila male accessory gland protein genes.</title>
        <authorList>
            <person name="Mueller J.L."/>
            <person name="Ravi Ram K."/>
            <person name="McGraw L.A."/>
            <person name="Bloch Qazi M.C."/>
            <person name="Siggia E.D."/>
            <person name="Clark A.G."/>
            <person name="Aquadro C.F."/>
            <person name="Wolfner M.F."/>
        </authorList>
    </citation>
    <scope>NUCLEOTIDE SEQUENCE</scope>
    <source>
        <strain evidence="7">Canton-S</strain>
    </source>
</reference>
<reference evidence="10" key="4">
    <citation type="journal article" date="2002" name="Genome Biol.">
        <title>The transposable elements of the Drosophila melanogaster euchromatin: a genomics perspective.</title>
        <authorList>
            <person name="Kaminker J.S."/>
            <person name="Bergman C.M."/>
            <person name="Kronmiller B."/>
            <person name="Carlson J."/>
            <person name="Svirskas R."/>
            <person name="Patel S."/>
            <person name="Frise E."/>
            <person name="Wheeler D.A."/>
            <person name="Lewis S.E."/>
            <person name="Rubin G.M."/>
            <person name="Ashburner M."/>
            <person name="Celniker S.E."/>
        </authorList>
    </citation>
    <scope>NUCLEOTIDE SEQUENCE [LARGE SCALE GENOMIC DNA]</scope>
    <source>
        <strain evidence="10">Berkeley</strain>
    </source>
</reference>
<dbReference type="FunCoup" id="Q3HKQ3">
    <property type="interactions" value="52"/>
</dbReference>
<dbReference type="InterPro" id="IPR000215">
    <property type="entry name" value="Serpin_fam"/>
</dbReference>
<protein>
    <submittedName>
        <fullName evidence="7">Male accessory gland protein</fullName>
    </submittedName>
    <submittedName>
        <fullName evidence="8">Serpin 75F</fullName>
    </submittedName>
</protein>
<evidence type="ECO:0000259" key="6">
    <source>
        <dbReference type="SMART" id="SM00093"/>
    </source>
</evidence>
<dbReference type="SMART" id="SM00093">
    <property type="entry name" value="SERPIN"/>
    <property type="match status" value="1"/>
</dbReference>
<keyword evidence="3" id="KW-0722">Serine protease inhibitor</keyword>
<dbReference type="Reactome" id="R-DME-140875">
    <property type="pathway name" value="Common Pathway of Fibrin Clot Formation"/>
</dbReference>
<dbReference type="Gene3D" id="2.30.39.10">
    <property type="entry name" value="Alpha-1-antitrypsin, domain 1"/>
    <property type="match status" value="1"/>
</dbReference>
<reference evidence="8 10" key="5">
    <citation type="journal article" date="2002" name="Genome Biol.">
        <title>Heterochromatic sequences in a Drosophila whole-genome shotgun assembly.</title>
        <authorList>
            <person name="Hoskins R.A."/>
            <person name="Smith C.D."/>
            <person name="Carlson J.W."/>
            <person name="Carvalho A.B."/>
            <person name="Halpern A."/>
            <person name="Kaminker J.S."/>
            <person name="Kennedy C."/>
            <person name="Mungall C.J."/>
            <person name="Sullivan B.A."/>
            <person name="Sutton G.G."/>
            <person name="Yasuhara J.C."/>
            <person name="Wakimoto B.T."/>
            <person name="Myers E.W."/>
            <person name="Celniker S.E."/>
            <person name="Rubin G.M."/>
            <person name="Karpen G.H."/>
        </authorList>
    </citation>
    <scope>NUCLEOTIDE SEQUENCE [LARGE SCALE GENOMIC DNA]</scope>
    <source>
        <strain evidence="10">Berkeley</strain>
    </source>
</reference>
<dbReference type="PaxDb" id="7227-FBpp0110068"/>
<dbReference type="BioGRID-ORCS" id="317912">
    <property type="hits" value="0 hits in 1 CRISPR screen"/>
</dbReference>
<dbReference type="VEuPathDB" id="VectorBase:FBgn0052203"/>
<dbReference type="EMBL" id="DQ231605">
    <property type="protein sequence ID" value="ABA71711.1"/>
    <property type="molecule type" value="mRNA"/>
</dbReference>
<proteinExistence type="evidence at transcript level"/>
<dbReference type="Reactome" id="R-DME-194002">
    <property type="pathway name" value="Glucocorticoid biosynthesis"/>
</dbReference>
<reference evidence="8" key="15">
    <citation type="submission" date="2022-11" db="EMBL/GenBank/DDBJ databases">
        <authorList>
            <consortium name="FlyBase"/>
        </authorList>
    </citation>
    <scope>NUCLEOTIDE SEQUENCE</scope>
</reference>
<reference evidence="8" key="11">
    <citation type="journal article" date="2015" name="G3 (Bethesda)">
        <title>Gene Model Annotations for Drosophila melanogaster: Impact of High-Throughput Data.</title>
        <authorList>
            <consortium name="FlyBase Consortium"/>
            <person name="Matthews B.B."/>
            <person name="Dos Santos G."/>
            <person name="Crosby M.A."/>
            <person name="Emmert D.B."/>
            <person name="St Pierre S.E."/>
            <person name="Gramates L.S."/>
            <person name="Zhou P."/>
            <person name="Schroeder A.J."/>
            <person name="Falls K."/>
            <person name="Strelets V."/>
            <person name="Russo S.M."/>
            <person name="Gelbart W.M."/>
            <person name="null"/>
        </authorList>
    </citation>
    <scope>NUCLEOTIDE SEQUENCE</scope>
</reference>
<dbReference type="RefSeq" id="NP_001036614.1">
    <property type="nucleotide sequence ID" value="NM_001043149.2"/>
</dbReference>
<dbReference type="Proteomes" id="UP000000803">
    <property type="component" value="Chromosome 3L"/>
</dbReference>
<reference evidence="8" key="8">
    <citation type="submission" date="2006-08" db="EMBL/GenBank/DDBJ databases">
        <authorList>
            <person name="Celniker S."/>
            <person name="Carlson J."/>
            <person name="Wan K."/>
            <person name="Frise E."/>
            <person name="Hoskins R."/>
            <person name="Park S."/>
            <person name="Svirskas R."/>
            <person name="Rubin G."/>
        </authorList>
    </citation>
    <scope>NUCLEOTIDE SEQUENCE</scope>
</reference>
<dbReference type="Reactome" id="R-DME-6798695">
    <property type="pathway name" value="Neutrophil degranulation"/>
</dbReference>
<dbReference type="Reactome" id="R-DME-2022377">
    <property type="pathway name" value="Metabolism of Angiotensinogen to Angiotensins"/>
</dbReference>
<dbReference type="InterPro" id="IPR023796">
    <property type="entry name" value="Serpin_dom"/>
</dbReference>
<dbReference type="eggNOG" id="KOG2392">
    <property type="taxonomic scope" value="Eukaryota"/>
</dbReference>
<dbReference type="UCSC" id="CG32203-RB">
    <property type="organism name" value="d. melanogaster"/>
</dbReference>
<dbReference type="AlphaFoldDB" id="Q3HKQ3"/>
<dbReference type="Reactome" id="R-DME-5694530">
    <property type="pathway name" value="Cargo concentration in the ER"/>
</dbReference>
<reference evidence="8" key="14">
    <citation type="submission" date="2022-11" db="EMBL/GenBank/DDBJ databases">
        <title>Drosophila melanogaster release 4 sequence.</title>
        <authorList>
            <consortium name="Berkeley Drosophila Genome Project"/>
            <person name="Celniker S."/>
            <person name="Carlson J."/>
            <person name="Wan K."/>
            <person name="Pfeiffer B."/>
            <person name="Frise E."/>
            <person name="George R."/>
            <person name="Hoskins R."/>
            <person name="Stapleton M."/>
            <person name="Pacleb J."/>
            <person name="Park S."/>
            <person name="Svirskas R."/>
            <person name="Smith E."/>
            <person name="Yu C."/>
            <person name="Rubin G."/>
        </authorList>
    </citation>
    <scope>NUCLEOTIDE SEQUENCE</scope>
</reference>
<evidence type="ECO:0000256" key="2">
    <source>
        <dbReference type="ARBA" id="ARBA00022690"/>
    </source>
</evidence>
<reference evidence="8 10" key="10">
    <citation type="journal article" date="2007" name="Science">
        <title>Sequence finishing and mapping of Drosophila melanogaster heterochromatin.</title>
        <authorList>
            <person name="Hoskins R.A."/>
            <person name="Carlson J.W."/>
            <person name="Kennedy C."/>
            <person name="Acevedo D."/>
            <person name="Evans-Holm M."/>
            <person name="Frise E."/>
            <person name="Wan K.H."/>
            <person name="Park S."/>
            <person name="Mendez-Lago M."/>
            <person name="Rossi F."/>
            <person name="Villasante A."/>
            <person name="Dimitri P."/>
            <person name="Karpen G.H."/>
            <person name="Celniker S.E."/>
        </authorList>
    </citation>
    <scope>NUCLEOTIDE SEQUENCE [LARGE SCALE GENOMIC DNA]</scope>
    <source>
        <strain evidence="10">Berkeley</strain>
    </source>
</reference>